<dbReference type="Proteomes" id="UP000603453">
    <property type="component" value="Unassembled WGS sequence"/>
</dbReference>
<feature type="region of interest" description="Disordered" evidence="6">
    <location>
        <begin position="27"/>
        <end position="59"/>
    </location>
</feature>
<dbReference type="SUPFAM" id="SSF63501">
    <property type="entry name" value="Frizzled cysteine-rich domain"/>
    <property type="match status" value="1"/>
</dbReference>
<feature type="transmembrane region" description="Helical" evidence="7">
    <location>
        <begin position="425"/>
        <end position="449"/>
    </location>
</feature>
<dbReference type="EMBL" id="JAEPRD010000081">
    <property type="protein sequence ID" value="KAG2200609.1"/>
    <property type="molecule type" value="Genomic_DNA"/>
</dbReference>
<keyword evidence="2 7" id="KW-0812">Transmembrane</keyword>
<keyword evidence="5" id="KW-1015">Disulfide bond</keyword>
<comment type="caution">
    <text evidence="11">The sequence shown here is derived from an EMBL/GenBank/DDBJ whole genome shotgun (WGS) entry which is preliminary data.</text>
</comment>
<evidence type="ECO:0000256" key="6">
    <source>
        <dbReference type="SAM" id="MobiDB-lite"/>
    </source>
</evidence>
<evidence type="ECO:0000259" key="9">
    <source>
        <dbReference type="PROSITE" id="PS50038"/>
    </source>
</evidence>
<dbReference type="InterPro" id="IPR036790">
    <property type="entry name" value="Frizzled_dom_sf"/>
</dbReference>
<evidence type="ECO:0000259" key="10">
    <source>
        <dbReference type="PROSITE" id="PS50261"/>
    </source>
</evidence>
<gene>
    <name evidence="11" type="ORF">INT47_007353</name>
</gene>
<dbReference type="InterPro" id="IPR017981">
    <property type="entry name" value="GPCR_2-like_7TM"/>
</dbReference>
<name>A0A8H7QXH4_9FUNG</name>
<evidence type="ECO:0000256" key="2">
    <source>
        <dbReference type="ARBA" id="ARBA00022692"/>
    </source>
</evidence>
<dbReference type="PANTHER" id="PTHR31787">
    <property type="entry name" value="G-PROTEIN-COUPLED RECEPTOR GPCR FAMILY PROTEIN"/>
    <property type="match status" value="1"/>
</dbReference>
<keyword evidence="4 7" id="KW-0472">Membrane</keyword>
<feature type="domain" description="G-protein coupled receptors family 2 profile 2" evidence="10">
    <location>
        <begin position="263"/>
        <end position="580"/>
    </location>
</feature>
<dbReference type="PROSITE" id="PS50261">
    <property type="entry name" value="G_PROTEIN_RECEP_F2_4"/>
    <property type="match status" value="1"/>
</dbReference>
<feature type="domain" description="FZ" evidence="9">
    <location>
        <begin position="69"/>
        <end position="195"/>
    </location>
</feature>
<dbReference type="Pfam" id="PF00002">
    <property type="entry name" value="7tm_2"/>
    <property type="match status" value="1"/>
</dbReference>
<dbReference type="PANTHER" id="PTHR31787:SF3">
    <property type="entry name" value="FRIZZLED AND SMOOTHENED-LIKE PROTEIN H"/>
    <property type="match status" value="1"/>
</dbReference>
<protein>
    <recommendedName>
        <fullName evidence="13">G-protein coupled receptors family 2 profile 2 domain-containing protein</fullName>
    </recommendedName>
</protein>
<evidence type="ECO:0008006" key="13">
    <source>
        <dbReference type="Google" id="ProtNLM"/>
    </source>
</evidence>
<reference evidence="11" key="1">
    <citation type="submission" date="2020-12" db="EMBL/GenBank/DDBJ databases">
        <title>Metabolic potential, ecology and presence of endohyphal bacteria is reflected in genomic diversity of Mucoromycotina.</title>
        <authorList>
            <person name="Muszewska A."/>
            <person name="Okrasinska A."/>
            <person name="Steczkiewicz K."/>
            <person name="Drgas O."/>
            <person name="Orlowska M."/>
            <person name="Perlinska-Lenart U."/>
            <person name="Aleksandrzak-Piekarczyk T."/>
            <person name="Szatraj K."/>
            <person name="Zielenkiewicz U."/>
            <person name="Pilsyk S."/>
            <person name="Malc E."/>
            <person name="Mieczkowski P."/>
            <person name="Kruszewska J.S."/>
            <person name="Biernat P."/>
            <person name="Pawlowska J."/>
        </authorList>
    </citation>
    <scope>NUCLEOTIDE SEQUENCE</scope>
    <source>
        <strain evidence="11">WA0000017839</strain>
    </source>
</reference>
<dbReference type="InterPro" id="IPR000832">
    <property type="entry name" value="GPCR_2_secretin-like"/>
</dbReference>
<dbReference type="InterPro" id="IPR050949">
    <property type="entry name" value="GPCR_Fz/Smo-like"/>
</dbReference>
<evidence type="ECO:0000256" key="8">
    <source>
        <dbReference type="SAM" id="SignalP"/>
    </source>
</evidence>
<dbReference type="GO" id="GO:0004930">
    <property type="term" value="F:G protein-coupled receptor activity"/>
    <property type="evidence" value="ECO:0007669"/>
    <property type="project" value="InterPro"/>
</dbReference>
<evidence type="ECO:0000256" key="3">
    <source>
        <dbReference type="ARBA" id="ARBA00022989"/>
    </source>
</evidence>
<evidence type="ECO:0000313" key="12">
    <source>
        <dbReference type="Proteomes" id="UP000603453"/>
    </source>
</evidence>
<dbReference type="Gene3D" id="1.20.1070.10">
    <property type="entry name" value="Rhodopsin 7-helix transmembrane proteins"/>
    <property type="match status" value="1"/>
</dbReference>
<dbReference type="Gene3D" id="1.10.2000.10">
    <property type="entry name" value="Frizzled cysteine-rich domain"/>
    <property type="match status" value="1"/>
</dbReference>
<organism evidence="11 12">
    <name type="scientific">Mucor saturninus</name>
    <dbReference type="NCBI Taxonomy" id="64648"/>
    <lineage>
        <taxon>Eukaryota</taxon>
        <taxon>Fungi</taxon>
        <taxon>Fungi incertae sedis</taxon>
        <taxon>Mucoromycota</taxon>
        <taxon>Mucoromycotina</taxon>
        <taxon>Mucoromycetes</taxon>
        <taxon>Mucorales</taxon>
        <taxon>Mucorineae</taxon>
        <taxon>Mucoraceae</taxon>
        <taxon>Mucor</taxon>
    </lineage>
</organism>
<evidence type="ECO:0000313" key="11">
    <source>
        <dbReference type="EMBL" id="KAG2200609.1"/>
    </source>
</evidence>
<evidence type="ECO:0000256" key="1">
    <source>
        <dbReference type="ARBA" id="ARBA00004141"/>
    </source>
</evidence>
<proteinExistence type="predicted"/>
<dbReference type="InterPro" id="IPR020067">
    <property type="entry name" value="Frizzled_dom"/>
</dbReference>
<accession>A0A8H7QXH4</accession>
<comment type="subcellular location">
    <subcellularLocation>
        <location evidence="1">Membrane</location>
        <topology evidence="1">Multi-pass membrane protein</topology>
    </subcellularLocation>
</comment>
<evidence type="ECO:0000256" key="4">
    <source>
        <dbReference type="ARBA" id="ARBA00023136"/>
    </source>
</evidence>
<feature type="transmembrane region" description="Helical" evidence="7">
    <location>
        <begin position="383"/>
        <end position="405"/>
    </location>
</feature>
<evidence type="ECO:0000256" key="7">
    <source>
        <dbReference type="SAM" id="Phobius"/>
    </source>
</evidence>
<dbReference type="PROSITE" id="PS50038">
    <property type="entry name" value="FZ"/>
    <property type="match status" value="1"/>
</dbReference>
<feature type="transmembrane region" description="Helical" evidence="7">
    <location>
        <begin position="272"/>
        <end position="291"/>
    </location>
</feature>
<feature type="transmembrane region" description="Helical" evidence="7">
    <location>
        <begin position="348"/>
        <end position="371"/>
    </location>
</feature>
<keyword evidence="3 7" id="KW-1133">Transmembrane helix</keyword>
<feature type="signal peptide" evidence="8">
    <location>
        <begin position="1"/>
        <end position="22"/>
    </location>
</feature>
<dbReference type="GO" id="GO:0016020">
    <property type="term" value="C:membrane"/>
    <property type="evidence" value="ECO:0007669"/>
    <property type="project" value="UniProtKB-SubCell"/>
</dbReference>
<sequence>MKFLTTRKLQIALFAILGLASAQQPSNSTDLGAPSLPNASNAPSVPGAPNIPSAPNSGVNPSNITAMKAPPTLCTAYPDNGICHGFVDYSVFTKGAPVAMIEKQLGPLVNMSRLLGKVAPSCVDAYYRYSCSLAYPKCGENGAGPKMGCQSACQDVQHECTNIFMLTGKGVLPDCNKKSPLTGQPLSSDSSCNAIAPQIADPHAFYNLSAITPGVVMAECPAPFLKDPLAKAGTTDTTSTIYCRAGCCIPCPAQNYFYPEGWAVHGFLATDILRFISSIVSFFMLVSYLVLPDKRRHPSLLILNVSASIFLFSMVVYFSIGNPQKLQCANLVSVSTQDNNILCATQGAILIFSSLSTCCWSAALIVNLHLHTVWNLNFFTNRYGILNILCWGYPTVIMIVSIAMHQIKFEFANLCLVSVDRIFEIFFYPMAAVVCPAFLIHIATFFYIAKIAIQEGVQSDMSQSMSRTSMTNPTPARRHKHVITAVQIQWRALLLAMLACGTVVFYWIFYFTQIHRVVDLEQDRTITNHWLECMLSPGGHQDSCVTIIRDHLPPYGLMMAAETLVSTQGIWLFVIFGKSSLWREWNDLIYDLRISFGSRRKEKNGEQFFAL</sequence>
<dbReference type="AlphaFoldDB" id="A0A8H7QXH4"/>
<keyword evidence="8" id="KW-0732">Signal</keyword>
<feature type="transmembrane region" description="Helical" evidence="7">
    <location>
        <begin position="300"/>
        <end position="320"/>
    </location>
</feature>
<feature type="chain" id="PRO_5034217689" description="G-protein coupled receptors family 2 profile 2 domain-containing protein" evidence="8">
    <location>
        <begin position="23"/>
        <end position="611"/>
    </location>
</feature>
<feature type="transmembrane region" description="Helical" evidence="7">
    <location>
        <begin position="488"/>
        <end position="509"/>
    </location>
</feature>
<dbReference type="GO" id="GO:0007166">
    <property type="term" value="P:cell surface receptor signaling pathway"/>
    <property type="evidence" value="ECO:0007669"/>
    <property type="project" value="InterPro"/>
</dbReference>
<evidence type="ECO:0000256" key="5">
    <source>
        <dbReference type="ARBA" id="ARBA00023157"/>
    </source>
</evidence>
<keyword evidence="12" id="KW-1185">Reference proteome</keyword>
<dbReference type="OrthoDB" id="26203at2759"/>
<feature type="transmembrane region" description="Helical" evidence="7">
    <location>
        <begin position="555"/>
        <end position="576"/>
    </location>
</feature>